<dbReference type="InterPro" id="IPR009011">
    <property type="entry name" value="Man6P_isomerase_rcpt-bd_dom_sf"/>
</dbReference>
<evidence type="ECO:0000256" key="2">
    <source>
        <dbReference type="ARBA" id="ARBA00023157"/>
    </source>
</evidence>
<dbReference type="GO" id="GO:0017177">
    <property type="term" value="C:glucosidase II complex"/>
    <property type="evidence" value="ECO:0007669"/>
    <property type="project" value="TreeGrafter"/>
</dbReference>
<name>A0A7R9ZQQ2_9STRA</name>
<dbReference type="SUPFAM" id="SSF50911">
    <property type="entry name" value="Mannose 6-phosphate receptor domain"/>
    <property type="match status" value="1"/>
</dbReference>
<organism evidence="4">
    <name type="scientific">Craspedostauros australis</name>
    <dbReference type="NCBI Taxonomy" id="1486917"/>
    <lineage>
        <taxon>Eukaryota</taxon>
        <taxon>Sar</taxon>
        <taxon>Stramenopiles</taxon>
        <taxon>Ochrophyta</taxon>
        <taxon>Bacillariophyta</taxon>
        <taxon>Bacillariophyceae</taxon>
        <taxon>Bacillariophycidae</taxon>
        <taxon>Naviculales</taxon>
        <taxon>Naviculaceae</taxon>
        <taxon>Craspedostauros</taxon>
    </lineage>
</organism>
<dbReference type="EMBL" id="HBEF01020649">
    <property type="protein sequence ID" value="CAD8340636.1"/>
    <property type="molecule type" value="Transcribed_RNA"/>
</dbReference>
<feature type="domain" description="MRH" evidence="3">
    <location>
        <begin position="219"/>
        <end position="322"/>
    </location>
</feature>
<reference evidence="4" key="1">
    <citation type="submission" date="2021-01" db="EMBL/GenBank/DDBJ databases">
        <authorList>
            <person name="Corre E."/>
            <person name="Pelletier E."/>
            <person name="Niang G."/>
            <person name="Scheremetjew M."/>
            <person name="Finn R."/>
            <person name="Kale V."/>
            <person name="Holt S."/>
            <person name="Cochrane G."/>
            <person name="Meng A."/>
            <person name="Brown T."/>
            <person name="Cohen L."/>
        </authorList>
    </citation>
    <scope>NUCLEOTIDE SEQUENCE</scope>
    <source>
        <strain evidence="4">CCMP3328</strain>
    </source>
</reference>
<dbReference type="InterPro" id="IPR039794">
    <property type="entry name" value="Gtb1-like"/>
</dbReference>
<evidence type="ECO:0000259" key="3">
    <source>
        <dbReference type="PROSITE" id="PS51914"/>
    </source>
</evidence>
<dbReference type="Pfam" id="PF13015">
    <property type="entry name" value="PRKCSH_1"/>
    <property type="match status" value="1"/>
</dbReference>
<evidence type="ECO:0000256" key="1">
    <source>
        <dbReference type="ARBA" id="ARBA00022729"/>
    </source>
</evidence>
<dbReference type="Gene3D" id="2.70.130.10">
    <property type="entry name" value="Mannose-6-phosphate receptor binding domain"/>
    <property type="match status" value="1"/>
</dbReference>
<keyword evidence="2" id="KW-1015">Disulfide bond</keyword>
<accession>A0A7R9ZQQ2</accession>
<sequence length="333" mass="36613">MRGLKYAASAKHLLRPSVFEGADEDEKRMLLVSLATGVLYHSKLRTIHVWQILQTILPEFEPSFVKDEKTCSSPWSVACPPKLAKRSSGGSVPPQFTLATAETFCNEQVEEALEGVCGGDAESGDVSDSVALPSSAPDGQYGYHEITPRDASDPLAVAFEYLDSVTIPKSQLDDLEAKLKGLHNRSKDLNRKIDQLWKTVGGREQDRMGPNGELFGISNECFVVEAGKYEYELCIFGKAYQRDRGGASKSGTSLGSWRKMEVDEESGNRIFRWEGGAKCWNGPERSATAVVTCGAETRVLSADEPETCAYGMQMESHIACDDTFRKQNEIPLP</sequence>
<dbReference type="PANTHER" id="PTHR12630">
    <property type="entry name" value="N-LINKED OLIGOSACCHARIDE PROCESSING"/>
    <property type="match status" value="1"/>
</dbReference>
<dbReference type="GO" id="GO:0006491">
    <property type="term" value="P:N-glycan processing"/>
    <property type="evidence" value="ECO:0007669"/>
    <property type="project" value="TreeGrafter"/>
</dbReference>
<evidence type="ECO:0000313" key="4">
    <source>
        <dbReference type="EMBL" id="CAD8340636.1"/>
    </source>
</evidence>
<keyword evidence="1" id="KW-0732">Signal</keyword>
<protein>
    <recommendedName>
        <fullName evidence="3">MRH domain-containing protein</fullName>
    </recommendedName>
</protein>
<proteinExistence type="predicted"/>
<dbReference type="InterPro" id="IPR036607">
    <property type="entry name" value="PRKCSH"/>
</dbReference>
<dbReference type="PANTHER" id="PTHR12630:SF1">
    <property type="entry name" value="GLUCOSIDASE 2 SUBUNIT BETA"/>
    <property type="match status" value="1"/>
</dbReference>
<gene>
    <name evidence="4" type="ORF">CAUS1442_LOCUS12770</name>
</gene>
<dbReference type="PROSITE" id="PS51914">
    <property type="entry name" value="MRH"/>
    <property type="match status" value="1"/>
</dbReference>
<dbReference type="InterPro" id="IPR044865">
    <property type="entry name" value="MRH_dom"/>
</dbReference>
<dbReference type="AlphaFoldDB" id="A0A7R9ZQQ2"/>